<feature type="chain" id="PRO_5020712000" evidence="2">
    <location>
        <begin position="23"/>
        <end position="188"/>
    </location>
</feature>
<evidence type="ECO:0000313" key="4">
    <source>
        <dbReference type="Proteomes" id="UP000306584"/>
    </source>
</evidence>
<name>A0A4S9KNE4_AURPU</name>
<sequence length="188" mass="19820">MHLPSQITALLTLLTLLTLASAAAVCKRQEGTSISLIGSARRSAFYAASSAFVAATPQPNSIICPGVIGAAPTASEPAGDNVRLRTDPSAISALEQRQSIRPHQSRNGNRRTKRSTSGQTATPVVEGGEQGEVEEPKMTGVVGVRREAQGRPMDPPYDVKDPMMSSTPGLAFMVATPTMQEIPSETSY</sequence>
<dbReference type="AlphaFoldDB" id="A0A4S9KNE4"/>
<evidence type="ECO:0000256" key="2">
    <source>
        <dbReference type="SAM" id="SignalP"/>
    </source>
</evidence>
<dbReference type="EMBL" id="QZBD01000374">
    <property type="protein sequence ID" value="THY17144.1"/>
    <property type="molecule type" value="Genomic_DNA"/>
</dbReference>
<evidence type="ECO:0000313" key="3">
    <source>
        <dbReference type="EMBL" id="THY17144.1"/>
    </source>
</evidence>
<feature type="signal peptide" evidence="2">
    <location>
        <begin position="1"/>
        <end position="22"/>
    </location>
</feature>
<feature type="compositionally biased region" description="Polar residues" evidence="1">
    <location>
        <begin position="95"/>
        <end position="107"/>
    </location>
</feature>
<gene>
    <name evidence="3" type="ORF">D6D01_07551</name>
</gene>
<keyword evidence="2" id="KW-0732">Signal</keyword>
<protein>
    <submittedName>
        <fullName evidence="3">Uncharacterized protein</fullName>
    </submittedName>
</protein>
<organism evidence="3 4">
    <name type="scientific">Aureobasidium pullulans</name>
    <name type="common">Black yeast</name>
    <name type="synonym">Pullularia pullulans</name>
    <dbReference type="NCBI Taxonomy" id="5580"/>
    <lineage>
        <taxon>Eukaryota</taxon>
        <taxon>Fungi</taxon>
        <taxon>Dikarya</taxon>
        <taxon>Ascomycota</taxon>
        <taxon>Pezizomycotina</taxon>
        <taxon>Dothideomycetes</taxon>
        <taxon>Dothideomycetidae</taxon>
        <taxon>Dothideales</taxon>
        <taxon>Saccotheciaceae</taxon>
        <taxon>Aureobasidium</taxon>
    </lineage>
</organism>
<feature type="region of interest" description="Disordered" evidence="1">
    <location>
        <begin position="91"/>
        <end position="132"/>
    </location>
</feature>
<evidence type="ECO:0000256" key="1">
    <source>
        <dbReference type="SAM" id="MobiDB-lite"/>
    </source>
</evidence>
<accession>A0A4S9KNE4</accession>
<reference evidence="3 4" key="1">
    <citation type="submission" date="2018-10" db="EMBL/GenBank/DDBJ databases">
        <title>Fifty Aureobasidium pullulans genomes reveal a recombining polyextremotolerant generalist.</title>
        <authorList>
            <person name="Gostincar C."/>
            <person name="Turk M."/>
            <person name="Zajc J."/>
            <person name="Gunde-Cimerman N."/>
        </authorList>
    </citation>
    <scope>NUCLEOTIDE SEQUENCE [LARGE SCALE GENOMIC DNA]</scope>
    <source>
        <strain evidence="3 4">EXF-6604</strain>
    </source>
</reference>
<proteinExistence type="predicted"/>
<comment type="caution">
    <text evidence="3">The sequence shown here is derived from an EMBL/GenBank/DDBJ whole genome shotgun (WGS) entry which is preliminary data.</text>
</comment>
<dbReference type="Proteomes" id="UP000306584">
    <property type="component" value="Unassembled WGS sequence"/>
</dbReference>